<evidence type="ECO:0000256" key="1">
    <source>
        <dbReference type="SAM" id="MobiDB-lite"/>
    </source>
</evidence>
<dbReference type="WBParaSite" id="TCONS_00003666.p1">
    <property type="protein sequence ID" value="TCONS_00003666.p1"/>
    <property type="gene ID" value="XLOC_000102"/>
</dbReference>
<keyword evidence="2" id="KW-0472">Membrane</keyword>
<evidence type="ECO:0000313" key="3">
    <source>
        <dbReference type="Proteomes" id="UP000035681"/>
    </source>
</evidence>
<feature type="region of interest" description="Disordered" evidence="1">
    <location>
        <begin position="556"/>
        <end position="585"/>
    </location>
</feature>
<evidence type="ECO:0000313" key="4">
    <source>
        <dbReference type="WBParaSite" id="TCONS_00003666.p1"/>
    </source>
</evidence>
<feature type="region of interest" description="Disordered" evidence="1">
    <location>
        <begin position="750"/>
        <end position="787"/>
    </location>
</feature>
<organism evidence="3 4">
    <name type="scientific">Strongyloides stercoralis</name>
    <name type="common">Threadworm</name>
    <dbReference type="NCBI Taxonomy" id="6248"/>
    <lineage>
        <taxon>Eukaryota</taxon>
        <taxon>Metazoa</taxon>
        <taxon>Ecdysozoa</taxon>
        <taxon>Nematoda</taxon>
        <taxon>Chromadorea</taxon>
        <taxon>Rhabditida</taxon>
        <taxon>Tylenchina</taxon>
        <taxon>Panagrolaimomorpha</taxon>
        <taxon>Strongyloidoidea</taxon>
        <taxon>Strongyloididae</taxon>
        <taxon>Strongyloides</taxon>
    </lineage>
</organism>
<reference evidence="4" key="1">
    <citation type="submission" date="2024-02" db="UniProtKB">
        <authorList>
            <consortium name="WormBaseParasite"/>
        </authorList>
    </citation>
    <scope>IDENTIFICATION</scope>
</reference>
<proteinExistence type="predicted"/>
<keyword evidence="2" id="KW-0812">Transmembrane</keyword>
<keyword evidence="3" id="KW-1185">Reference proteome</keyword>
<keyword evidence="2" id="KW-1133">Transmembrane helix</keyword>
<feature type="compositionally biased region" description="Basic and acidic residues" evidence="1">
    <location>
        <begin position="763"/>
        <end position="776"/>
    </location>
</feature>
<dbReference type="AlphaFoldDB" id="A0AAF5CYH7"/>
<sequence length="787" mass="91730">ILNNMESLTDMVNFGMVNKFIFTQTSKCKIRKFLDLEIPYYTIYVTGCKDRNEMKIFCKSSKLITSTIEEEIRRLKGISLEHVEKASNITIWFTGWNFDLTKDEEDYISSSCASFIDFLFEIFVNSFTLRLHFSSSPNIKWFQLCIIKKLTNSRIKIIKGVTIESILNYLDKKDDNKNNIFKEIKNLKEFWLHLGTERVKFKNNPLIENKISLFLKSLSKKNKCTVTLCNFTNANNNEILIKFISLCEKNDINVVIDDFPNTCLKSLIKGRYKEITFNRSNIIGLKINIKSEKQCEQLNDLFISINNLETLHIFIKRSFINDIIKYGKNIETRRRRINLMLNFNELNRLKNLKSLTISFEFVERAFSGKKALSSVYELMGLICERLITFMPITVKKLCLNEVPELNNDCLASIATNMPFIECLFLKFVNEIGSDGLENFKNLKYLYMWREIRIKIPIWVYVVVIDTFSSPFARSIKINPDNTLSPSLLQEANDYYNRYMQRTFNSSFRYISRYGIKYNIFFNFTNVIFIILIYHYKIWLVVQLHQDPMKYQKEKKSIQIKKNNSPAKNGTLPVKKENNGGKKGRRCRKTKSLDTSCIIEKENEVNDIGGPSIKTGLTTNCSETHDSYLKEGCSSSNENDDLQSDKSSTIVPSINVELNQTFRDLSDSMDSTMDRNFNESSFMTGSHCEDLDSREIPYKIVPDPKRVHFNDISIAAPQECFKMMQEGRKKFLIINDNSCMSIDLELQPESELLKDGKGKKKKKEKEETPVLRRSERLRQKRINMAGNK</sequence>
<protein>
    <submittedName>
        <fullName evidence="4">F-box domain-containing protein</fullName>
    </submittedName>
</protein>
<feature type="transmembrane region" description="Helical" evidence="2">
    <location>
        <begin position="519"/>
        <end position="541"/>
    </location>
</feature>
<dbReference type="Proteomes" id="UP000035681">
    <property type="component" value="Unplaced"/>
</dbReference>
<evidence type="ECO:0000256" key="2">
    <source>
        <dbReference type="SAM" id="Phobius"/>
    </source>
</evidence>
<accession>A0AAF5CYH7</accession>
<name>A0AAF5CYH7_STRER</name>